<keyword evidence="1 4" id="KW-0349">Heme</keyword>
<proteinExistence type="predicted"/>
<evidence type="ECO:0000256" key="1">
    <source>
        <dbReference type="ARBA" id="ARBA00022617"/>
    </source>
</evidence>
<dbReference type="KEGG" id="vin:AKJ08_0120"/>
<dbReference type="Proteomes" id="UP000055590">
    <property type="component" value="Chromosome"/>
</dbReference>
<feature type="domain" description="Cytochrome c" evidence="5">
    <location>
        <begin position="22"/>
        <end position="117"/>
    </location>
</feature>
<keyword evidence="6" id="KW-0449">Lipoprotein</keyword>
<evidence type="ECO:0000259" key="5">
    <source>
        <dbReference type="PROSITE" id="PS51007"/>
    </source>
</evidence>
<keyword evidence="3 4" id="KW-0408">Iron</keyword>
<dbReference type="GO" id="GO:0009055">
    <property type="term" value="F:electron transfer activity"/>
    <property type="evidence" value="ECO:0007669"/>
    <property type="project" value="InterPro"/>
</dbReference>
<evidence type="ECO:0000256" key="3">
    <source>
        <dbReference type="ARBA" id="ARBA00023004"/>
    </source>
</evidence>
<dbReference type="Pfam" id="PF13442">
    <property type="entry name" value="Cytochrome_CBB3"/>
    <property type="match status" value="1"/>
</dbReference>
<reference evidence="6 7" key="1">
    <citation type="submission" date="2015-08" db="EMBL/GenBank/DDBJ databases">
        <authorList>
            <person name="Babu N.S."/>
            <person name="Beckwith C.J."/>
            <person name="Beseler K.G."/>
            <person name="Brison A."/>
            <person name="Carone J.V."/>
            <person name="Caskin T.P."/>
            <person name="Diamond M."/>
            <person name="Durham M.E."/>
            <person name="Foxe J.M."/>
            <person name="Go M."/>
            <person name="Henderson B.A."/>
            <person name="Jones I.B."/>
            <person name="McGettigan J.A."/>
            <person name="Micheletti S.J."/>
            <person name="Nasrallah M.E."/>
            <person name="Ortiz D."/>
            <person name="Piller C.R."/>
            <person name="Privatt S.R."/>
            <person name="Schneider S.L."/>
            <person name="Sharp S."/>
            <person name="Smith T.C."/>
            <person name="Stanton J.D."/>
            <person name="Ullery H.E."/>
            <person name="Wilson R.J."/>
            <person name="Serrano M.G."/>
            <person name="Buck G."/>
            <person name="Lee V."/>
            <person name="Wang Y."/>
            <person name="Carvalho R."/>
            <person name="Voegtly L."/>
            <person name="Shi R."/>
            <person name="Duckworth R."/>
            <person name="Johnson A."/>
            <person name="Loviza R."/>
            <person name="Walstead R."/>
            <person name="Shah Z."/>
            <person name="Kiflezghi M."/>
            <person name="Wade K."/>
            <person name="Ball S.L."/>
            <person name="Bradley K.W."/>
            <person name="Asai D.J."/>
            <person name="Bowman C.A."/>
            <person name="Russell D.A."/>
            <person name="Pope W.H."/>
            <person name="Jacobs-Sera D."/>
            <person name="Hendrix R.W."/>
            <person name="Hatfull G.F."/>
        </authorList>
    </citation>
    <scope>NUCLEOTIDE SEQUENCE [LARGE SCALE GENOMIC DNA]</scope>
    <source>
        <strain evidence="6 7">DSM 27710</strain>
    </source>
</reference>
<feature type="domain" description="Cytochrome c" evidence="5">
    <location>
        <begin position="140"/>
        <end position="233"/>
    </location>
</feature>
<organism evidence="6 7">
    <name type="scientific">Vulgatibacter incomptus</name>
    <dbReference type="NCBI Taxonomy" id="1391653"/>
    <lineage>
        <taxon>Bacteria</taxon>
        <taxon>Pseudomonadati</taxon>
        <taxon>Myxococcota</taxon>
        <taxon>Myxococcia</taxon>
        <taxon>Myxococcales</taxon>
        <taxon>Cystobacterineae</taxon>
        <taxon>Vulgatibacteraceae</taxon>
        <taxon>Vulgatibacter</taxon>
    </lineage>
</organism>
<dbReference type="PROSITE" id="PS51007">
    <property type="entry name" value="CYTC"/>
    <property type="match status" value="2"/>
</dbReference>
<dbReference type="Gene3D" id="1.10.760.10">
    <property type="entry name" value="Cytochrome c-like domain"/>
    <property type="match status" value="2"/>
</dbReference>
<dbReference type="STRING" id="1391653.AKJ08_0120"/>
<evidence type="ECO:0000256" key="2">
    <source>
        <dbReference type="ARBA" id="ARBA00022723"/>
    </source>
</evidence>
<dbReference type="GO" id="GO:0020037">
    <property type="term" value="F:heme binding"/>
    <property type="evidence" value="ECO:0007669"/>
    <property type="project" value="InterPro"/>
</dbReference>
<dbReference type="InterPro" id="IPR036909">
    <property type="entry name" value="Cyt_c-like_dom_sf"/>
</dbReference>
<dbReference type="OrthoDB" id="9779283at2"/>
<accession>A0A0K1P880</accession>
<name>A0A0K1P880_9BACT</name>
<protein>
    <submittedName>
        <fullName evidence="6">Putative lipoprotein</fullName>
    </submittedName>
</protein>
<sequence length="233" mass="23909">MAGALAALAGLSACGGADEATAAAVRGAEVVADPRFSSASTNQVACTDCHAISADDERILPGYSLVGAARRPSYWGGYEPDLKGAVDACLLYFMKGKALKPDESDARALFEYLVALGSEGDGDALPLTIVAKVGEGPPRGDPARGAEVHRLACARCHGAAHTGEGRLLRAAPVLPDQAVEEAVVLFPGVPAASVFAEKVRHGPFFLVGGSMPLFSLEALSDEDLGALLAFYGL</sequence>
<keyword evidence="7" id="KW-1185">Reference proteome</keyword>
<evidence type="ECO:0000313" key="7">
    <source>
        <dbReference type="Proteomes" id="UP000055590"/>
    </source>
</evidence>
<evidence type="ECO:0000256" key="4">
    <source>
        <dbReference type="PROSITE-ProRule" id="PRU00433"/>
    </source>
</evidence>
<evidence type="ECO:0000313" key="6">
    <source>
        <dbReference type="EMBL" id="AKU89733.1"/>
    </source>
</evidence>
<gene>
    <name evidence="6" type="ORF">AKJ08_0120</name>
</gene>
<dbReference type="EMBL" id="CP012332">
    <property type="protein sequence ID" value="AKU89733.1"/>
    <property type="molecule type" value="Genomic_DNA"/>
</dbReference>
<dbReference type="GO" id="GO:0046872">
    <property type="term" value="F:metal ion binding"/>
    <property type="evidence" value="ECO:0007669"/>
    <property type="project" value="UniProtKB-KW"/>
</dbReference>
<keyword evidence="2 4" id="KW-0479">Metal-binding</keyword>
<dbReference type="InterPro" id="IPR009056">
    <property type="entry name" value="Cyt_c-like_dom"/>
</dbReference>
<dbReference type="AlphaFoldDB" id="A0A0K1P880"/>
<dbReference type="RefSeq" id="WP_050724287.1">
    <property type="nucleotide sequence ID" value="NZ_CP012332.1"/>
</dbReference>
<dbReference type="SUPFAM" id="SSF46626">
    <property type="entry name" value="Cytochrome c"/>
    <property type="match status" value="2"/>
</dbReference>